<dbReference type="Pfam" id="PF07985">
    <property type="entry name" value="SRR1"/>
    <property type="match status" value="1"/>
</dbReference>
<dbReference type="OrthoDB" id="5230585at2759"/>
<sequence length="350" mass="39589">MTAFLTDPSIPPPIFFTKPRILHLQAEIERLRLTNGGTYTNYDITGVVEEQNAQFFDYKDSNSLSIYYHPYARMPKRELRQKAESMKESGKYTFFPLDICSRGLPKHDCLDSGKRPKETEDQFQAWEHEWQNGDPKKRIEDFVSANLDRMPRVDRIVCFALGPLTNDRLATSGCCYFQHLAACTIRDVIQSHRGHNKSNQNHPRSEKIPVFAQDPIYCAHCIATLKTRLDIDVVDDPAGFLLVDEHTFVLTIAANVAVRQIVVDVAWEEGGPAAMLCDDVEAVPLYLEKNWRLTEPWSPRLSEFVERCVGLGLGDEDEGDEGAEDRWDGAFERTSVYLRVGDGGEGGEGG</sequence>
<accession>A0A9P9DN07</accession>
<organism evidence="2 3">
    <name type="scientific">Dendryphion nanum</name>
    <dbReference type="NCBI Taxonomy" id="256645"/>
    <lineage>
        <taxon>Eukaryota</taxon>
        <taxon>Fungi</taxon>
        <taxon>Dikarya</taxon>
        <taxon>Ascomycota</taxon>
        <taxon>Pezizomycotina</taxon>
        <taxon>Dothideomycetes</taxon>
        <taxon>Pleosporomycetidae</taxon>
        <taxon>Pleosporales</taxon>
        <taxon>Torulaceae</taxon>
        <taxon>Dendryphion</taxon>
    </lineage>
</organism>
<dbReference type="Proteomes" id="UP000700596">
    <property type="component" value="Unassembled WGS sequence"/>
</dbReference>
<comment type="caution">
    <text evidence="2">The sequence shown here is derived from an EMBL/GenBank/DDBJ whole genome shotgun (WGS) entry which is preliminary data.</text>
</comment>
<keyword evidence="3" id="KW-1185">Reference proteome</keyword>
<dbReference type="AlphaFoldDB" id="A0A9P9DN07"/>
<feature type="domain" description="SRR1-like" evidence="1">
    <location>
        <begin position="149"/>
        <end position="337"/>
    </location>
</feature>
<dbReference type="PANTHER" id="PTHR42080">
    <property type="entry name" value="SRR1 DOMAIN-CONTAINING PROTEIN"/>
    <property type="match status" value="1"/>
</dbReference>
<evidence type="ECO:0000313" key="2">
    <source>
        <dbReference type="EMBL" id="KAH7122379.1"/>
    </source>
</evidence>
<evidence type="ECO:0000313" key="3">
    <source>
        <dbReference type="Proteomes" id="UP000700596"/>
    </source>
</evidence>
<name>A0A9P9DN07_9PLEO</name>
<reference evidence="2" key="1">
    <citation type="journal article" date="2021" name="Nat. Commun.">
        <title>Genetic determinants of endophytism in the Arabidopsis root mycobiome.</title>
        <authorList>
            <person name="Mesny F."/>
            <person name="Miyauchi S."/>
            <person name="Thiergart T."/>
            <person name="Pickel B."/>
            <person name="Atanasova L."/>
            <person name="Karlsson M."/>
            <person name="Huettel B."/>
            <person name="Barry K.W."/>
            <person name="Haridas S."/>
            <person name="Chen C."/>
            <person name="Bauer D."/>
            <person name="Andreopoulos W."/>
            <person name="Pangilinan J."/>
            <person name="LaButti K."/>
            <person name="Riley R."/>
            <person name="Lipzen A."/>
            <person name="Clum A."/>
            <person name="Drula E."/>
            <person name="Henrissat B."/>
            <person name="Kohler A."/>
            <person name="Grigoriev I.V."/>
            <person name="Martin F.M."/>
            <person name="Hacquard S."/>
        </authorList>
    </citation>
    <scope>NUCLEOTIDE SEQUENCE</scope>
    <source>
        <strain evidence="2">MPI-CAGE-CH-0243</strain>
    </source>
</reference>
<gene>
    <name evidence="2" type="ORF">B0J11DRAFT_337131</name>
</gene>
<evidence type="ECO:0000259" key="1">
    <source>
        <dbReference type="Pfam" id="PF07985"/>
    </source>
</evidence>
<dbReference type="InterPro" id="IPR012942">
    <property type="entry name" value="SRR1-like"/>
</dbReference>
<proteinExistence type="predicted"/>
<dbReference type="PANTHER" id="PTHR42080:SF1">
    <property type="entry name" value="SRR1-LIKE DOMAIN-CONTAINING PROTEIN"/>
    <property type="match status" value="1"/>
</dbReference>
<dbReference type="EMBL" id="JAGMWT010000009">
    <property type="protein sequence ID" value="KAH7122379.1"/>
    <property type="molecule type" value="Genomic_DNA"/>
</dbReference>
<protein>
    <recommendedName>
        <fullName evidence="1">SRR1-like domain-containing protein</fullName>
    </recommendedName>
</protein>